<reference evidence="2 3" key="1">
    <citation type="submission" date="2022-01" db="EMBL/GenBank/DDBJ databases">
        <title>Whole genome-based taxonomy of the Shewanellaceae.</title>
        <authorList>
            <person name="Martin-Rodriguez A.J."/>
        </authorList>
    </citation>
    <scope>NUCLEOTIDE SEQUENCE [LARGE SCALE GENOMIC DNA]</scope>
    <source>
        <strain evidence="2 3">DSM 17177</strain>
    </source>
</reference>
<accession>A0ABT0LEZ5</accession>
<keyword evidence="1" id="KW-0472">Membrane</keyword>
<dbReference type="Proteomes" id="UP001203423">
    <property type="component" value="Unassembled WGS sequence"/>
</dbReference>
<keyword evidence="3" id="KW-1185">Reference proteome</keyword>
<protein>
    <submittedName>
        <fullName evidence="2">YgjV family protein</fullName>
    </submittedName>
</protein>
<sequence length="80" mass="9060">MQLISMVELLGYFASIVVAVSFMMKDIIKLRCLNCTGCLLFALYGVLIDAWPVAGMNAFIAGVNFYHLFKIYLKNKYVLK</sequence>
<keyword evidence="1" id="KW-0812">Transmembrane</keyword>
<dbReference type="EMBL" id="JAKIKS010000074">
    <property type="protein sequence ID" value="MCL1126129.1"/>
    <property type="molecule type" value="Genomic_DNA"/>
</dbReference>
<keyword evidence="1" id="KW-1133">Transmembrane helix</keyword>
<gene>
    <name evidence="2" type="ORF">L2764_17010</name>
</gene>
<evidence type="ECO:0000313" key="2">
    <source>
        <dbReference type="EMBL" id="MCL1126129.1"/>
    </source>
</evidence>
<proteinExistence type="predicted"/>
<feature type="transmembrane region" description="Helical" evidence="1">
    <location>
        <begin position="6"/>
        <end position="23"/>
    </location>
</feature>
<comment type="caution">
    <text evidence="2">The sequence shown here is derived from an EMBL/GenBank/DDBJ whole genome shotgun (WGS) entry which is preliminary data.</text>
</comment>
<evidence type="ECO:0000313" key="3">
    <source>
        <dbReference type="Proteomes" id="UP001203423"/>
    </source>
</evidence>
<evidence type="ECO:0000256" key="1">
    <source>
        <dbReference type="SAM" id="Phobius"/>
    </source>
</evidence>
<organism evidence="2 3">
    <name type="scientific">Shewanella surugensis</name>
    <dbReference type="NCBI Taxonomy" id="212020"/>
    <lineage>
        <taxon>Bacteria</taxon>
        <taxon>Pseudomonadati</taxon>
        <taxon>Pseudomonadota</taxon>
        <taxon>Gammaproteobacteria</taxon>
        <taxon>Alteromonadales</taxon>
        <taxon>Shewanellaceae</taxon>
        <taxon>Shewanella</taxon>
    </lineage>
</organism>
<name>A0ABT0LEZ5_9GAMM</name>
<dbReference type="RefSeq" id="WP_248941490.1">
    <property type="nucleotide sequence ID" value="NZ_JAKIKS010000074.1"/>
</dbReference>
<feature type="transmembrane region" description="Helical" evidence="1">
    <location>
        <begin position="54"/>
        <end position="73"/>
    </location>
</feature>
<feature type="transmembrane region" description="Helical" evidence="1">
    <location>
        <begin position="30"/>
        <end position="48"/>
    </location>
</feature>